<feature type="transmembrane region" description="Helical" evidence="1">
    <location>
        <begin position="1471"/>
        <end position="1491"/>
    </location>
</feature>
<comment type="caution">
    <text evidence="2">The sequence shown here is derived from an EMBL/GenBank/DDBJ whole genome shotgun (WGS) entry which is preliminary data.</text>
</comment>
<feature type="transmembrane region" description="Helical" evidence="1">
    <location>
        <begin position="1590"/>
        <end position="1609"/>
    </location>
</feature>
<feature type="transmembrane region" description="Helical" evidence="1">
    <location>
        <begin position="12"/>
        <end position="35"/>
    </location>
</feature>
<feature type="transmembrane region" description="Helical" evidence="1">
    <location>
        <begin position="1512"/>
        <end position="1530"/>
    </location>
</feature>
<keyword evidence="1" id="KW-1133">Transmembrane helix</keyword>
<dbReference type="EMBL" id="JNBS01000042">
    <property type="protein sequence ID" value="OQS07894.1"/>
    <property type="molecule type" value="Genomic_DNA"/>
</dbReference>
<gene>
    <name evidence="2" type="ORF">THRCLA_00115</name>
</gene>
<dbReference type="OrthoDB" id="64754at2759"/>
<feature type="transmembrane region" description="Helical" evidence="1">
    <location>
        <begin position="873"/>
        <end position="894"/>
    </location>
</feature>
<evidence type="ECO:0000256" key="1">
    <source>
        <dbReference type="SAM" id="Phobius"/>
    </source>
</evidence>
<dbReference type="Proteomes" id="UP000243217">
    <property type="component" value="Unassembled WGS sequence"/>
</dbReference>
<keyword evidence="1" id="KW-0812">Transmembrane</keyword>
<proteinExistence type="predicted"/>
<keyword evidence="1" id="KW-0472">Membrane</keyword>
<organism evidence="2 3">
    <name type="scientific">Thraustotheca clavata</name>
    <dbReference type="NCBI Taxonomy" id="74557"/>
    <lineage>
        <taxon>Eukaryota</taxon>
        <taxon>Sar</taxon>
        <taxon>Stramenopiles</taxon>
        <taxon>Oomycota</taxon>
        <taxon>Saprolegniomycetes</taxon>
        <taxon>Saprolegniales</taxon>
        <taxon>Achlyaceae</taxon>
        <taxon>Thraustotheca</taxon>
    </lineage>
</organism>
<feature type="transmembrane region" description="Helical" evidence="1">
    <location>
        <begin position="611"/>
        <end position="631"/>
    </location>
</feature>
<evidence type="ECO:0000313" key="3">
    <source>
        <dbReference type="Proteomes" id="UP000243217"/>
    </source>
</evidence>
<feature type="transmembrane region" description="Helical" evidence="1">
    <location>
        <begin position="1629"/>
        <end position="1657"/>
    </location>
</feature>
<sequence length="1753" mass="198088">MQEILSPRLRAVCGIGYITWTVLWSTYALTLFTPYMENCLFWPNFVSLDILTFVSTALNYKLNLIPRHTSESFNLLALNASIFKLSGVSNVNPAYPRSLMYEELNTVSNAIHGMRVLDTGLVNYMITPYCWVDFNQKWAIAHTVNRLKRCLAKDADNGAVYLEAILRNIDIASWLEENHDNFYQHIGNAIIASGPLGVQYISGIINHHILPIDEEISLWYFHKLTRFQLQFGNRVQIGLQDNILIENALGVQYQFSIKSIPAENRGASWTSATMSDGLGDDFNAIAFNQSLVINSSQWFGLFDTSQIEDYAVGLPLSQVNQIIHDQIGPLGDIDLRWIAPPPELIETVELFNSLVIELLVKNDEFYSIFTALPTLGITIVPLRWLDPNLRFVSGNPMCGHVAPMSFVQRAFGFDDACGTEAPFSISSNAFNGLFSMLMLQGDTTNICKQIPNQEGLCETLLFDLEQARHLFIIASNNITIPIPDLVNLKLSKMEFVLNNSVLSIQEVLVLEEYYNFFGWIHIYDWAMNIREVVSFEGDYRSLNLMSYANTPVANPLLPSMQSSIGSYLWYDSLLVTFMLGIVGILTLIFYLLYRPPVTHWFLFNRITSAVWLNRSVLLMRSITAIICLSTAPVKPIAVRPDILHLVANRRNLIRTFALASEATWFTYVCHDILHPLTVECTRNYAIASSALSWLVISLLDAVYQVELAPATLQKQCEMINMDWQVYCTSAVLRIGEKNRVVLIFVLQLIVLFICFIAARLCLFYHSHSEGHGIQKEASQLLHSSAIVFLPKEQNPLDGLDRVTAVMAGLFPITFKKKVYIFQVNLWRLVPFSCSEDVPPCIQIDVSQNPQVDSFVKIVPVTQRSWILRKKFRLPVLALGFAYLTITLTSNILYYSVVAEDLSNDYGWAGFNSSGAQAFLANVYNRQLLVTQSKQSLELDSAVVGDLTQLYNGSKTMIIWAESSARRQVYSALPLSEVIMNLRQMNPCNLPWMFTQYCWLDFNQTWSMASKKIRQKRCKASMQNNGAVYLESALRNMKSWDMWNSCWGQSFEIGISSYLKTSAAGNAWLATTKSIAATIPQEVEYWNQNNITSFILQWQNYKTPGMTDSLTIQSALGMSYSLQLSQSLGNYHTKQQTSYKMYWTFASDLWAVSTNKTYIGGNSLIGNSPQFAFSNHSPYSLLVQNTTMLSPPTDGFSIFRSLIGPFGAIDIYFVPCPQSLLELYSNMYSTTAHLNIENLAAQEIYRKINCPLQMAQVPTALITPSEIRLLGGNIFCGGDGSPWVATNGLPIGFSVTNMCHVSFSDNLSPTTLSQLFALFSFNASFSPLSTSDYKSICSLDVFALSSCVDSHQEMLNYLTQFSTVYNSMLPKVRTAQNELQRINVSIAQYVLNTTINKTTLYIQPLLDHYDRPWNYYGWLYIYEWAIGQREVITINGDVGSLTTISSSTPVSAMVPDPNSIPLSFSYMSKYCVQYITLLLIGVGVMLAISAIFHKGNMESVNLMSVNRIVGMVWVGRPFVLVRSLSAIWLLNTSPLALVQVGIGTKFTSPPLAWYTSLLATSEMTWFVYVLNDIFSCVTQQYTSLYASKSSTLTWIVAFLWTLYAPQLYHAEISRTCTYQDMDFQLNCQSGIVAVGSISRFGVSMGIICVCVIASYTFYRIRYRHISPRNILCHVLNAKAYYLLNFSRWQLHDELYIDKTSAIMAGLLSFELRNRVFVLDIKTWRFYTLAATHLSPTIQSADVRFRHALPMQHWN</sequence>
<feature type="transmembrane region" description="Helical" evidence="1">
    <location>
        <begin position="567"/>
        <end position="591"/>
    </location>
</feature>
<reference evidence="2 3" key="1">
    <citation type="journal article" date="2014" name="Genome Biol. Evol.">
        <title>The secreted proteins of Achlya hypogyna and Thraustotheca clavata identify the ancestral oomycete secretome and reveal gene acquisitions by horizontal gene transfer.</title>
        <authorList>
            <person name="Misner I."/>
            <person name="Blouin N."/>
            <person name="Leonard G."/>
            <person name="Richards T.A."/>
            <person name="Lane C.E."/>
        </authorList>
    </citation>
    <scope>NUCLEOTIDE SEQUENCE [LARGE SCALE GENOMIC DNA]</scope>
    <source>
        <strain evidence="2 3">ATCC 34112</strain>
    </source>
</reference>
<keyword evidence="3" id="KW-1185">Reference proteome</keyword>
<accession>A0A1W0AC82</accession>
<feature type="transmembrane region" description="Helical" evidence="1">
    <location>
        <begin position="1550"/>
        <end position="1569"/>
    </location>
</feature>
<name>A0A1W0AC82_9STRA</name>
<feature type="transmembrane region" description="Helical" evidence="1">
    <location>
        <begin position="740"/>
        <end position="762"/>
    </location>
</feature>
<protein>
    <submittedName>
        <fullName evidence="2">Uncharacterized protein</fullName>
    </submittedName>
</protein>
<evidence type="ECO:0000313" key="2">
    <source>
        <dbReference type="EMBL" id="OQS07894.1"/>
    </source>
</evidence>